<keyword evidence="1" id="KW-1133">Transmembrane helix</keyword>
<accession>A0A8J8SXS0</accession>
<comment type="caution">
    <text evidence="2">The sequence shown here is derived from an EMBL/GenBank/DDBJ whole genome shotgun (WGS) entry which is preliminary data.</text>
</comment>
<dbReference type="Proteomes" id="UP000785679">
    <property type="component" value="Unassembled WGS sequence"/>
</dbReference>
<dbReference type="EMBL" id="RRYP01017316">
    <property type="protein sequence ID" value="TNV74193.1"/>
    <property type="molecule type" value="Genomic_DNA"/>
</dbReference>
<keyword evidence="1" id="KW-0472">Membrane</keyword>
<reference evidence="2" key="1">
    <citation type="submission" date="2019-06" db="EMBL/GenBank/DDBJ databases">
        <authorList>
            <person name="Zheng W."/>
        </authorList>
    </citation>
    <scope>NUCLEOTIDE SEQUENCE</scope>
    <source>
        <strain evidence="2">QDHG01</strain>
    </source>
</reference>
<evidence type="ECO:0000256" key="1">
    <source>
        <dbReference type="SAM" id="Phobius"/>
    </source>
</evidence>
<evidence type="ECO:0000313" key="2">
    <source>
        <dbReference type="EMBL" id="TNV74193.1"/>
    </source>
</evidence>
<sequence length="92" mass="10343">MFSTVSMRFSFDCQLIALSFNSLFLFKCFFLFGSSVLLRQFLDSTVSLSMYLKSFYIPTSSLSKRMPSLLGPSTPVVVGAGEMAFLLLAWRD</sequence>
<name>A0A8J8SXS0_HALGN</name>
<evidence type="ECO:0000313" key="3">
    <source>
        <dbReference type="Proteomes" id="UP000785679"/>
    </source>
</evidence>
<gene>
    <name evidence="2" type="ORF">FGO68_gene16587</name>
</gene>
<protein>
    <submittedName>
        <fullName evidence="2">Uncharacterized protein</fullName>
    </submittedName>
</protein>
<feature type="transmembrane region" description="Helical" evidence="1">
    <location>
        <begin position="20"/>
        <end position="42"/>
    </location>
</feature>
<proteinExistence type="predicted"/>
<feature type="transmembrane region" description="Helical" evidence="1">
    <location>
        <begin position="69"/>
        <end position="90"/>
    </location>
</feature>
<keyword evidence="3" id="KW-1185">Reference proteome</keyword>
<keyword evidence="1" id="KW-0812">Transmembrane</keyword>
<organism evidence="2 3">
    <name type="scientific">Halteria grandinella</name>
    <dbReference type="NCBI Taxonomy" id="5974"/>
    <lineage>
        <taxon>Eukaryota</taxon>
        <taxon>Sar</taxon>
        <taxon>Alveolata</taxon>
        <taxon>Ciliophora</taxon>
        <taxon>Intramacronucleata</taxon>
        <taxon>Spirotrichea</taxon>
        <taxon>Stichotrichia</taxon>
        <taxon>Sporadotrichida</taxon>
        <taxon>Halteriidae</taxon>
        <taxon>Halteria</taxon>
    </lineage>
</organism>
<dbReference type="AlphaFoldDB" id="A0A8J8SXS0"/>